<dbReference type="RefSeq" id="WP_050458547.1">
    <property type="nucleotide sequence ID" value="NZ_CP011947.1"/>
</dbReference>
<organism evidence="1 2">
    <name type="scientific">Haloferax gibbonsii</name>
    <dbReference type="NCBI Taxonomy" id="35746"/>
    <lineage>
        <taxon>Archaea</taxon>
        <taxon>Methanobacteriati</taxon>
        <taxon>Methanobacteriota</taxon>
        <taxon>Stenosarchaea group</taxon>
        <taxon>Halobacteria</taxon>
        <taxon>Halobacteriales</taxon>
        <taxon>Haloferacaceae</taxon>
        <taxon>Haloferax</taxon>
    </lineage>
</organism>
<evidence type="ECO:0000313" key="2">
    <source>
        <dbReference type="Proteomes" id="UP000066124"/>
    </source>
</evidence>
<proteinExistence type="predicted"/>
<dbReference type="PATRIC" id="fig|35746.4.peg.368"/>
<dbReference type="KEGG" id="hgi:ABY42_01730"/>
<accession>A0A0K1IPP3</accession>
<reference evidence="2" key="1">
    <citation type="journal article" date="2015" name="J. Biotechnol.">
        <title>Complete genome sequence of Haloferax gibbonsii strain ARA6, a potential producer of polyhydroxyalkanoates and halocins isolated from Araruama, Rio de Janeiro, Brasil.</title>
        <authorList>
            <person name="Pinto L.H."/>
            <person name="D'Alincourt Carvalho-Assef A.P."/>
            <person name="Vieira R.P."/>
            <person name="Clementino M.M."/>
            <person name="Albano R.M."/>
        </authorList>
    </citation>
    <scope>NUCLEOTIDE SEQUENCE [LARGE SCALE GENOMIC DNA]</scope>
    <source>
        <strain evidence="2">ARA6</strain>
    </source>
</reference>
<dbReference type="Proteomes" id="UP000066124">
    <property type="component" value="Chromosome"/>
</dbReference>
<name>A0A0K1IPP3_HALGI</name>
<evidence type="ECO:0000313" key="1">
    <source>
        <dbReference type="EMBL" id="AKU06522.1"/>
    </source>
</evidence>
<protein>
    <submittedName>
        <fullName evidence="1">Uncharacterized protein</fullName>
    </submittedName>
</protein>
<dbReference type="AlphaFoldDB" id="A0A0K1IPP3"/>
<dbReference type="GeneID" id="25244641"/>
<dbReference type="EMBL" id="CP011947">
    <property type="protein sequence ID" value="AKU06522.1"/>
    <property type="molecule type" value="Genomic_DNA"/>
</dbReference>
<sequence length="229" mass="25642">MKKGKIAITEAQISDIDTSVFPTERSKNGKNIKKSLKLGKTKTDLSGNEVTRGRAAVEDAVEEQGFRINDDGDIEADEPIVQVVTEVADFFTVDEEYVVTQSTKKTFVFDLLERSSGTPVRSVTLDLESFIEGNPDAGYWLAGVYNRDEDANSANAYGEDNVFNDEEIGDILRNSDKNRIGVKFVFENSEVKMLITESGYVQVYRPSDYDTLQFKRLLDEVILPHAYVS</sequence>
<gene>
    <name evidence="1" type="ORF">ABY42_01730</name>
</gene>